<comment type="subcellular location">
    <subcellularLocation>
        <location evidence="1">Membrane</location>
        <topology evidence="1">Single-pass type I membrane protein</topology>
    </subcellularLocation>
    <subcellularLocation>
        <location evidence="2">Secreted</location>
    </subcellularLocation>
</comment>
<dbReference type="SUPFAM" id="SSF57184">
    <property type="entry name" value="Growth factor receptor domain"/>
    <property type="match status" value="5"/>
</dbReference>
<dbReference type="GO" id="GO:0005576">
    <property type="term" value="C:extracellular region"/>
    <property type="evidence" value="ECO:0007669"/>
    <property type="project" value="UniProtKB-SubCell"/>
</dbReference>
<evidence type="ECO:0000256" key="6">
    <source>
        <dbReference type="ARBA" id="ARBA00022692"/>
    </source>
</evidence>
<dbReference type="SMART" id="SM00539">
    <property type="entry name" value="NIDO"/>
    <property type="match status" value="1"/>
</dbReference>
<dbReference type="InterPro" id="IPR005533">
    <property type="entry name" value="AMOP_dom"/>
</dbReference>
<feature type="domain" description="EGF-like" evidence="17">
    <location>
        <begin position="1929"/>
        <end position="1969"/>
    </location>
</feature>
<dbReference type="InterPro" id="IPR018097">
    <property type="entry name" value="EGF_Ca-bd_CS"/>
</dbReference>
<feature type="domain" description="EGF-like" evidence="17">
    <location>
        <begin position="1758"/>
        <end position="1794"/>
    </location>
</feature>
<feature type="domain" description="EGF-like" evidence="17">
    <location>
        <begin position="1380"/>
        <end position="1423"/>
    </location>
</feature>
<dbReference type="SMART" id="SM00216">
    <property type="entry name" value="VWD"/>
    <property type="match status" value="1"/>
</dbReference>
<feature type="compositionally biased region" description="Polar residues" evidence="15">
    <location>
        <begin position="2103"/>
        <end position="2123"/>
    </location>
</feature>
<dbReference type="PROSITE" id="PS51233">
    <property type="entry name" value="VWFD"/>
    <property type="match status" value="1"/>
</dbReference>
<dbReference type="GO" id="GO:0071944">
    <property type="term" value="C:cell periphery"/>
    <property type="evidence" value="ECO:0007669"/>
    <property type="project" value="UniProtKB-ARBA"/>
</dbReference>
<dbReference type="InterPro" id="IPR001846">
    <property type="entry name" value="VWF_type-D"/>
</dbReference>
<evidence type="ECO:0000256" key="2">
    <source>
        <dbReference type="ARBA" id="ARBA00004613"/>
    </source>
</evidence>
<keyword evidence="5" id="KW-0254">Endocytosis</keyword>
<dbReference type="GO" id="GO:0006897">
    <property type="term" value="P:endocytosis"/>
    <property type="evidence" value="ECO:0007669"/>
    <property type="project" value="UniProtKB-KW"/>
</dbReference>
<feature type="transmembrane region" description="Helical" evidence="16">
    <location>
        <begin position="2425"/>
        <end position="2450"/>
    </location>
</feature>
<feature type="region of interest" description="Disordered" evidence="15">
    <location>
        <begin position="2103"/>
        <end position="2174"/>
    </location>
</feature>
<reference evidence="20" key="1">
    <citation type="submission" date="2024-06" db="UniProtKB">
        <authorList>
            <consortium name="RefSeq"/>
        </authorList>
    </citation>
    <scope>NUCLEOTIDE SEQUENCE [LARGE SCALE GENOMIC DNA]</scope>
</reference>
<dbReference type="Proteomes" id="UP000694844">
    <property type="component" value="Chromosome 1"/>
</dbReference>
<dbReference type="Pfam" id="PF12947">
    <property type="entry name" value="EGF_3"/>
    <property type="match status" value="1"/>
</dbReference>
<evidence type="ECO:0000256" key="4">
    <source>
        <dbReference type="ARBA" id="ARBA00022536"/>
    </source>
</evidence>
<evidence type="ECO:0000256" key="7">
    <source>
        <dbReference type="ARBA" id="ARBA00022729"/>
    </source>
</evidence>
<dbReference type="GeneID" id="111121476"/>
<feature type="domain" description="EGF-like" evidence="17">
    <location>
        <begin position="1637"/>
        <end position="1674"/>
    </location>
</feature>
<evidence type="ECO:0000256" key="9">
    <source>
        <dbReference type="ARBA" id="ARBA00022989"/>
    </source>
</evidence>
<dbReference type="PROSITE" id="PS00022">
    <property type="entry name" value="EGF_1"/>
    <property type="match status" value="1"/>
</dbReference>
<dbReference type="InterPro" id="IPR049883">
    <property type="entry name" value="NOTCH1_EGF-like"/>
</dbReference>
<evidence type="ECO:0000259" key="18">
    <source>
        <dbReference type="PROSITE" id="PS50856"/>
    </source>
</evidence>
<keyword evidence="9 16" id="KW-1133">Transmembrane helix</keyword>
<dbReference type="FunFam" id="2.10.25.10:FF:000119">
    <property type="entry name" value="vitamin K-dependent protein S"/>
    <property type="match status" value="1"/>
</dbReference>
<dbReference type="OrthoDB" id="10057403at2759"/>
<dbReference type="InterPro" id="IPR000152">
    <property type="entry name" value="EGF-type_Asp/Asn_hydroxyl_site"/>
</dbReference>
<keyword evidence="10 16" id="KW-0472">Membrane</keyword>
<organism evidence="20 21">
    <name type="scientific">Crassostrea virginica</name>
    <name type="common">Eastern oyster</name>
    <dbReference type="NCBI Taxonomy" id="6565"/>
    <lineage>
        <taxon>Eukaryota</taxon>
        <taxon>Metazoa</taxon>
        <taxon>Spiralia</taxon>
        <taxon>Lophotrochozoa</taxon>
        <taxon>Mollusca</taxon>
        <taxon>Bivalvia</taxon>
        <taxon>Autobranchia</taxon>
        <taxon>Pteriomorphia</taxon>
        <taxon>Ostreida</taxon>
        <taxon>Ostreoidea</taxon>
        <taxon>Ostreidae</taxon>
        <taxon>Crassostrea</taxon>
    </lineage>
</organism>
<evidence type="ECO:0000256" key="15">
    <source>
        <dbReference type="SAM" id="MobiDB-lite"/>
    </source>
</evidence>
<dbReference type="KEGG" id="cvn:111121476"/>
<evidence type="ECO:0000256" key="12">
    <source>
        <dbReference type="ARBA" id="ARBA00023170"/>
    </source>
</evidence>
<proteinExistence type="predicted"/>
<dbReference type="SUPFAM" id="SSF57196">
    <property type="entry name" value="EGF/Laminin"/>
    <property type="match status" value="2"/>
</dbReference>
<feature type="region of interest" description="Disordered" evidence="15">
    <location>
        <begin position="316"/>
        <end position="335"/>
    </location>
</feature>
<keyword evidence="3" id="KW-0964">Secreted</keyword>
<evidence type="ECO:0000256" key="10">
    <source>
        <dbReference type="ARBA" id="ARBA00023136"/>
    </source>
</evidence>
<dbReference type="Pfam" id="PF07645">
    <property type="entry name" value="EGF_CA"/>
    <property type="match status" value="13"/>
</dbReference>
<keyword evidence="6 16" id="KW-0812">Transmembrane</keyword>
<keyword evidence="20" id="KW-1185">Reference proteome</keyword>
<evidence type="ECO:0000313" key="20">
    <source>
        <dbReference type="Proteomes" id="UP000694844"/>
    </source>
</evidence>
<protein>
    <submittedName>
        <fullName evidence="21">Uncharacterized protein LOC111121476 isoform X1</fullName>
    </submittedName>
</protein>
<dbReference type="InterPro" id="IPR050751">
    <property type="entry name" value="ECM_structural_protein"/>
</dbReference>
<dbReference type="PRINTS" id="PR00011">
    <property type="entry name" value="EGFLAMININ"/>
</dbReference>
<dbReference type="FunFam" id="2.10.25.10:FF:000240">
    <property type="entry name" value="Vitamin K-dependent protein S"/>
    <property type="match status" value="1"/>
</dbReference>
<reference evidence="21" key="2">
    <citation type="submission" date="2025-08" db="UniProtKB">
        <authorList>
            <consortium name="RefSeq"/>
        </authorList>
    </citation>
    <scope>IDENTIFICATION</scope>
    <source>
        <tissue evidence="21">Whole sample</tissue>
    </source>
</reference>
<dbReference type="GO" id="GO:0005509">
    <property type="term" value="F:calcium ion binding"/>
    <property type="evidence" value="ECO:0007669"/>
    <property type="project" value="InterPro"/>
</dbReference>
<gene>
    <name evidence="21" type="primary">LOC111121476</name>
</gene>
<feature type="region of interest" description="Disordered" evidence="15">
    <location>
        <begin position="940"/>
        <end position="969"/>
    </location>
</feature>
<dbReference type="GO" id="GO:0016020">
    <property type="term" value="C:membrane"/>
    <property type="evidence" value="ECO:0007669"/>
    <property type="project" value="UniProtKB-SubCell"/>
</dbReference>
<evidence type="ECO:0000313" key="21">
    <source>
        <dbReference type="RefSeq" id="XP_022318485.1"/>
    </source>
</evidence>
<evidence type="ECO:0000256" key="3">
    <source>
        <dbReference type="ARBA" id="ARBA00022525"/>
    </source>
</evidence>
<dbReference type="SMART" id="SM00181">
    <property type="entry name" value="EGF"/>
    <property type="match status" value="25"/>
</dbReference>
<keyword evidence="11" id="KW-1015">Disulfide bond</keyword>
<dbReference type="SUPFAM" id="SSF49313">
    <property type="entry name" value="Cadherin-like"/>
    <property type="match status" value="1"/>
</dbReference>
<keyword evidence="8" id="KW-0677">Repeat</keyword>
<dbReference type="FunFam" id="2.10.25.10:FF:000009">
    <property type="entry name" value="Low-density lipoprotein receptor isoform 1"/>
    <property type="match status" value="1"/>
</dbReference>
<dbReference type="InterPro" id="IPR003886">
    <property type="entry name" value="NIDO_dom"/>
</dbReference>
<feature type="domain" description="VWFD" evidence="19">
    <location>
        <begin position="677"/>
        <end position="880"/>
    </location>
</feature>
<comment type="caution">
    <text evidence="14">Lacks conserved residue(s) required for the propagation of feature annotation.</text>
</comment>
<feature type="region of interest" description="Disordered" evidence="15">
    <location>
        <begin position="120"/>
        <end position="305"/>
    </location>
</feature>
<feature type="domain" description="EGF-like" evidence="17">
    <location>
        <begin position="1339"/>
        <end position="1379"/>
    </location>
</feature>
<dbReference type="InterPro" id="IPR009030">
    <property type="entry name" value="Growth_fac_rcpt_cys_sf"/>
</dbReference>
<dbReference type="FunFam" id="2.10.25.10:FF:000014">
    <property type="entry name" value="Latent-transforming growth factor beta-binding protein 3"/>
    <property type="match status" value="1"/>
</dbReference>
<dbReference type="PROSITE" id="PS01186">
    <property type="entry name" value="EGF_2"/>
    <property type="match status" value="12"/>
</dbReference>
<dbReference type="InterPro" id="IPR024731">
    <property type="entry name" value="NELL2-like_EGF"/>
</dbReference>
<evidence type="ECO:0000256" key="16">
    <source>
        <dbReference type="SAM" id="Phobius"/>
    </source>
</evidence>
<sequence>MKAALTPIFRNTAGFQRLVVTGVRSGSIVVDFYIVVVVQVTSDAQTDISISIVGLLSGSLNLTYANQTYTVETISITDSTGQNTSLTTADDACVIFTAFKPCQSGNCSVIGGKPTCPNIPTTEMTTSMTTAQSTEPATTTTEPATTTTEPATTTTEPATTTESSTTSTIPPATSTELPTTSTELPTTSTEPQTTSTELPITSTEPPTTSTEPPTTSTVPPTTSTVPPTTSTEPPTTSTEPPTTSTEPPTTSTEQPTTSTEPPTTSTEPLTTSTEPPTTSTQPLTTSTEPPTTSTEPPTTVKVPAVNEPLEFGLLQGDTRLTGDDRSSPALESPTGIYIGDGSGGAFTKLYVGTNGIISLQEIFNRFSPLDLDSGEMLRHKVICPYWVDLMTYGQDSAVYYHLYKREVSGDSDVLQRVDRIIQTEYLDFPKFKSSIVFKATWNNMAFYMDISKTVTFQTLVVSDGKNTFSITYYMNVDVIPMHNTNISIGYRYGLLREKNAYSWQTAAYRLSTVPGNTGYTGFWVSKLTSDNIVVNPLELECYNWYASQSLYSRPFIPWNLRCPCFGNMLRFQGFRFAIHRFDEVNNVICYVSLTSGPSLECCYSFFRLRWAGIQLGSLSRRIPAAGSVLQANPFFQSRDYYEFDRRPKEVCCASGHCDWYYALRPIRLGCNRRIRTRTSWFFGDPHITTLDGGQYTFNGYGEYTMMKIDYNGTTFDFQARTDLATTANGTTINATIFSAFVAKDHTGSTMQVEMSRNRDKMYIYGNGRDLTTAIESNGEYVFRTINMTIAKENETIVASFINTAITIKISLGVRFLTSETMVDAQYNGQVVGLMGNFDGNSTNDFILPNGTTLDADDVKSERQIYNNFGQLWSINSSTSLFQYGAGLSHADYSHPEFVPFYIDEQPQDAVNRSREACGGASASQACIFDYLATGDKALADSSGNNAESSDSDRENLENEAPEITGDSQVNAEVRKPVEIKFNATDDGQYTYKILQQPQGFSFNNTTGIATWTPPDASVANISITVVDDKGAEASPLDVSIILCSGCNNHGDCSYNSTRPSSSELFKHAECICHTGYSGQDCQNDTDACAEIPCALGRNCTDLSPEDEAAFGRGYNCSDCPAGFAEVDEKCEDINECNSTSLNNCNSETETCENTEGSFACNCKPGFRKAGSICQDIDECTESTSGCQQLCNNTLGSFTCSCVSGFALDANNKTCTGTSSCPNLGCEYACTTNDANVEVCICQNGFKLEDNEKNCTDVDECKLTGICSQNCQNSVGSYTCSCFTGFSLNEDKTTCSACEVPKYGDNCNQTCSCGKGMDRCDAVQGCVCKEGWRGDKCDVDIDECEETPTICGSDKICKNLEGSHACDCREGFQKEGSNCIDIDECSSVLLNNCTTLTSNCSNQDGGFTCRCNPGYTEKNLFECEDFDECQANVDGCSQICKNVDGGFNCECEFGYSLDDDRKTCSKVKDVCSLFPNLNCSYGCNSNGSHGFCFCQAGYQLNAQDQESCIDVDECNNDTLNQCSNKDLCVNLEGSYKCTCPDYSTLQNDERTCKECDGFHFGKNCENPCNCGIGSSRCDKEKGCVCKTGWTGAKCDLDIDECAATNPCTGGNQVCQNSPGAYKCICENGYKDSSGACTDIDECVEGPCSQKCTNTNGGYSCSCNDGFRLKGTSECEDYDECSAPVSLCDQKCTNTLGSFKCFCNEGFLLNTTTRTTCYAKTECTNTSCTQNCGVKSDGSEYCFCNAGYVLNNTDLITCDDVDDCSPKPCSDTCQQNAAGQGYSCSCPAGKKLDVDERSCIECENGTFGDKCLSNCTCNVQNTESCEKVTGNCTCKTGWKGIDCSIDINECDNATICPEFSVCENKNGSYSCNCNSGYSLASGKCVECALNRYGENCANDCLCEQANTQSCDKVNGSCTCKDGWQGTNCTDDVLECSNTTICGSNANCSEKAGSYTCDCNVGYKKNSGGSCIDIDECSLGTDMCDANADCINNGGSYTCSCRPGFSGDGRSCTPCNNTFFGNQCSSPCTCVEENTADCNDVNGECVCKATWNGTNCDVDVDECVLGTHDCTAVQTCFNVDGGWNCTCKYGESSGICNDLTTSTVGPESSTGSSDQSTNVNTEISTQSTEDISPSTQSSSTSSQITSESAQTTTESTESTSQSTQSTVQSTLGSTDSTTQGGCNDTHYGQNCANLCTCIVVNTADCHDDTGECTCKAGWTGDTCNTDVDECTTSRHNCNTTIENCTNIDGGFVCACLYGNSSTGCIVRESPYVPPSTEVKIGLTVTFTQSISLVNYEDAKDKMKTTLTDYYKERIPGFVKVLILVIRPGSTIVEHEIVTNKTENSDLQQVELVSQLLGQQNIVYDGMNLTTSQIAITDTRGKTVVVKPESSRCDVYVVLHPCAQGQRCVEGNNNVYCTEVVDDNDDFKLIVGLGVGFSLFFLTVFVVILIVVYIRIQRRKKEGSLSSDDNSDDAFGGHGMYFSSGIPTKIDSWGRHGYPYSPHHWVGTGVKRGRDGFDDVNSAREPYMYDNGVQSNFSWDFMYQALQPNEKFQIKRPEVSSKPMNTQ</sequence>
<dbReference type="Pfam" id="PF06119">
    <property type="entry name" value="NIDO"/>
    <property type="match status" value="1"/>
</dbReference>
<keyword evidence="4 14" id="KW-0245">EGF-like domain</keyword>
<feature type="domain" description="EGF-like" evidence="17">
    <location>
        <begin position="1970"/>
        <end position="2010"/>
    </location>
</feature>
<dbReference type="PROSITE" id="PS50856">
    <property type="entry name" value="AMOP"/>
    <property type="match status" value="1"/>
</dbReference>
<dbReference type="CDD" id="cd00054">
    <property type="entry name" value="EGF_CA"/>
    <property type="match status" value="8"/>
</dbReference>
<dbReference type="InterPro" id="IPR015919">
    <property type="entry name" value="Cadherin-like_sf"/>
</dbReference>
<evidence type="ECO:0000256" key="1">
    <source>
        <dbReference type="ARBA" id="ARBA00004479"/>
    </source>
</evidence>
<accession>A0A8B8CRX9</accession>
<keyword evidence="13" id="KW-0325">Glycoprotein</keyword>
<feature type="domain" description="EGF-like" evidence="17">
    <location>
        <begin position="1132"/>
        <end position="1174"/>
    </location>
</feature>
<dbReference type="FunFam" id="2.10.25.10:FF:000038">
    <property type="entry name" value="Fibrillin 2"/>
    <property type="match status" value="1"/>
</dbReference>
<feature type="domain" description="EGF-like" evidence="17">
    <location>
        <begin position="1596"/>
        <end position="1636"/>
    </location>
</feature>
<feature type="domain" description="EGF-like" evidence="17">
    <location>
        <begin position="1509"/>
        <end position="1548"/>
    </location>
</feature>
<evidence type="ECO:0000259" key="17">
    <source>
        <dbReference type="PROSITE" id="PS50026"/>
    </source>
</evidence>
<evidence type="ECO:0000256" key="13">
    <source>
        <dbReference type="ARBA" id="ARBA00023180"/>
    </source>
</evidence>
<dbReference type="PROSITE" id="PS01187">
    <property type="entry name" value="EGF_CA"/>
    <property type="match status" value="6"/>
</dbReference>
<feature type="domain" description="EGF-like" evidence="17">
    <location>
        <begin position="1844"/>
        <end position="1883"/>
    </location>
</feature>
<evidence type="ECO:0000259" key="19">
    <source>
        <dbReference type="PROSITE" id="PS51233"/>
    </source>
</evidence>
<evidence type="ECO:0000256" key="8">
    <source>
        <dbReference type="ARBA" id="ARBA00022737"/>
    </source>
</evidence>
<dbReference type="InterPro" id="IPR001881">
    <property type="entry name" value="EGF-like_Ca-bd_dom"/>
</dbReference>
<feature type="compositionally biased region" description="Low complexity" evidence="15">
    <location>
        <begin position="121"/>
        <end position="299"/>
    </location>
</feature>
<dbReference type="GO" id="GO:0007160">
    <property type="term" value="P:cell-matrix adhesion"/>
    <property type="evidence" value="ECO:0007669"/>
    <property type="project" value="InterPro"/>
</dbReference>
<name>A0A8B8CRX9_CRAVI</name>
<dbReference type="RefSeq" id="XP_022318485.1">
    <property type="nucleotide sequence ID" value="XM_022462777.1"/>
</dbReference>
<dbReference type="InterPro" id="IPR000742">
    <property type="entry name" value="EGF"/>
</dbReference>
<dbReference type="PANTHER" id="PTHR24034:SF89">
    <property type="entry name" value="COMPLEMENT COMPONENT C1Q RECEPTOR"/>
    <property type="match status" value="1"/>
</dbReference>
<evidence type="ECO:0000256" key="5">
    <source>
        <dbReference type="ARBA" id="ARBA00022583"/>
    </source>
</evidence>
<dbReference type="Pfam" id="PF14670">
    <property type="entry name" value="FXa_inhibition"/>
    <property type="match status" value="1"/>
</dbReference>
<dbReference type="Gene3D" id="2.10.25.10">
    <property type="entry name" value="Laminin"/>
    <property type="match status" value="17"/>
</dbReference>
<evidence type="ECO:0000256" key="14">
    <source>
        <dbReference type="PROSITE-ProRule" id="PRU00076"/>
    </source>
</evidence>
<feature type="compositionally biased region" description="Low complexity" evidence="15">
    <location>
        <begin position="2124"/>
        <end position="2171"/>
    </location>
</feature>
<keyword evidence="12" id="KW-0675">Receptor</keyword>
<dbReference type="PROSITE" id="PS50026">
    <property type="entry name" value="EGF_3"/>
    <property type="match status" value="10"/>
</dbReference>
<dbReference type="SMART" id="SM00179">
    <property type="entry name" value="EGF_CA"/>
    <property type="match status" value="17"/>
</dbReference>
<dbReference type="PROSITE" id="PS00010">
    <property type="entry name" value="ASX_HYDROXYL"/>
    <property type="match status" value="10"/>
</dbReference>
<dbReference type="PANTHER" id="PTHR24034">
    <property type="entry name" value="EGF-LIKE DOMAIN-CONTAINING PROTEIN"/>
    <property type="match status" value="1"/>
</dbReference>
<keyword evidence="7" id="KW-0732">Signal</keyword>
<evidence type="ECO:0000256" key="11">
    <source>
        <dbReference type="ARBA" id="ARBA00023157"/>
    </source>
</evidence>
<feature type="domain" description="AMOP" evidence="18">
    <location>
        <begin position="533"/>
        <end position="677"/>
    </location>
</feature>